<proteinExistence type="inferred from homology"/>
<evidence type="ECO:0000256" key="7">
    <source>
        <dbReference type="ARBA" id="ARBA00023288"/>
    </source>
</evidence>
<evidence type="ECO:0000256" key="4">
    <source>
        <dbReference type="ARBA" id="ARBA00022729"/>
    </source>
</evidence>
<comment type="subcellular location">
    <subcellularLocation>
        <location evidence="1">Membrane</location>
        <topology evidence="1">Lipid-anchor</topology>
    </subcellularLocation>
</comment>
<dbReference type="Pfam" id="PF25198">
    <property type="entry name" value="Spore_GerAC_N"/>
    <property type="match status" value="1"/>
</dbReference>
<evidence type="ECO:0000256" key="1">
    <source>
        <dbReference type="ARBA" id="ARBA00004635"/>
    </source>
</evidence>
<keyword evidence="5" id="KW-0472">Membrane</keyword>
<sequence length="392" mass="44115">MKIKRIFIVAIIISFTLTGCWDQQELDFVFIVSGVGIDKLEDGQIKLTLLSTYPKANKSSGSNLSSSPLDEFILISEKGEGMVDICSKISKKLSRKLVFSQLEGIIIGEEMAKNGLEEVLDFFPRMPEIPMKAFITFSKGKAIDALSLKSYLEYNSVKKIDKLRDLNTATKMYIKDFIYMINESGIQPCICVVGEYDIIGDSCENNEKTVGVIGGAVFNEDKLIKFIGIKELKGIMIVKNKLRQNYICVNADKLKKLGKVSGEITKVKTRVTPTIDNGEITIEIDVFMEANIIDSSAGLDFSEVKNIHYIEDLYSKDIENLVNDTIKYVKHNCGVDVFGFGTIIHGKYPKQWHSLYKDNWDELWKTININVNSKVKIKGTGFDNKSIMEKSN</sequence>
<protein>
    <submittedName>
        <fullName evidence="10">Spore germination protein KC</fullName>
    </submittedName>
</protein>
<dbReference type="EMBL" id="FQXU01000010">
    <property type="protein sequence ID" value="SHI26331.1"/>
    <property type="molecule type" value="Genomic_DNA"/>
</dbReference>
<keyword evidence="6" id="KW-0564">Palmitate</keyword>
<gene>
    <name evidence="10" type="ORF">SAMN02745941_03232</name>
</gene>
<organism evidence="10 11">
    <name type="scientific">Clostridium intestinale DSM 6191</name>
    <dbReference type="NCBI Taxonomy" id="1121320"/>
    <lineage>
        <taxon>Bacteria</taxon>
        <taxon>Bacillati</taxon>
        <taxon>Bacillota</taxon>
        <taxon>Clostridia</taxon>
        <taxon>Eubacteriales</taxon>
        <taxon>Clostridiaceae</taxon>
        <taxon>Clostridium</taxon>
    </lineage>
</organism>
<reference evidence="10 11" key="1">
    <citation type="submission" date="2016-11" db="EMBL/GenBank/DDBJ databases">
        <authorList>
            <person name="Jaros S."/>
            <person name="Januszkiewicz K."/>
            <person name="Wedrychowicz H."/>
        </authorList>
    </citation>
    <scope>NUCLEOTIDE SEQUENCE [LARGE SCALE GENOMIC DNA]</scope>
    <source>
        <strain evidence="10 11">DSM 6191</strain>
    </source>
</reference>
<comment type="similarity">
    <text evidence="2">Belongs to the GerABKC lipoprotein family.</text>
</comment>
<evidence type="ECO:0000313" key="11">
    <source>
        <dbReference type="Proteomes" id="UP000184241"/>
    </source>
</evidence>
<dbReference type="PROSITE" id="PS51257">
    <property type="entry name" value="PROKAR_LIPOPROTEIN"/>
    <property type="match status" value="1"/>
</dbReference>
<dbReference type="PANTHER" id="PTHR35789">
    <property type="entry name" value="SPORE GERMINATION PROTEIN B3"/>
    <property type="match status" value="1"/>
</dbReference>
<evidence type="ECO:0000256" key="2">
    <source>
        <dbReference type="ARBA" id="ARBA00007886"/>
    </source>
</evidence>
<dbReference type="PANTHER" id="PTHR35789:SF1">
    <property type="entry name" value="SPORE GERMINATION PROTEIN B3"/>
    <property type="match status" value="1"/>
</dbReference>
<dbReference type="Pfam" id="PF05504">
    <property type="entry name" value="Spore_GerAC"/>
    <property type="match status" value="1"/>
</dbReference>
<evidence type="ECO:0000256" key="5">
    <source>
        <dbReference type="ARBA" id="ARBA00023136"/>
    </source>
</evidence>
<dbReference type="GO" id="GO:0016020">
    <property type="term" value="C:membrane"/>
    <property type="evidence" value="ECO:0007669"/>
    <property type="project" value="UniProtKB-SubCell"/>
</dbReference>
<evidence type="ECO:0000259" key="8">
    <source>
        <dbReference type="Pfam" id="PF05504"/>
    </source>
</evidence>
<dbReference type="GO" id="GO:0009847">
    <property type="term" value="P:spore germination"/>
    <property type="evidence" value="ECO:0007669"/>
    <property type="project" value="InterPro"/>
</dbReference>
<dbReference type="AlphaFoldDB" id="A0A1M5ZQ62"/>
<dbReference type="Gene3D" id="3.30.300.210">
    <property type="entry name" value="Nutrient germinant receptor protein C, domain 3"/>
    <property type="match status" value="1"/>
</dbReference>
<keyword evidence="4" id="KW-0732">Signal</keyword>
<evidence type="ECO:0000256" key="6">
    <source>
        <dbReference type="ARBA" id="ARBA00023139"/>
    </source>
</evidence>
<dbReference type="InterPro" id="IPR046953">
    <property type="entry name" value="Spore_GerAC-like_C"/>
</dbReference>
<keyword evidence="3" id="KW-0309">Germination</keyword>
<evidence type="ECO:0000259" key="9">
    <source>
        <dbReference type="Pfam" id="PF25198"/>
    </source>
</evidence>
<dbReference type="InterPro" id="IPR038501">
    <property type="entry name" value="Spore_GerAC_C_sf"/>
</dbReference>
<dbReference type="RefSeq" id="WP_073021131.1">
    <property type="nucleotide sequence ID" value="NZ_FQXU01000010.1"/>
</dbReference>
<dbReference type="Proteomes" id="UP000184241">
    <property type="component" value="Unassembled WGS sequence"/>
</dbReference>
<feature type="domain" description="Spore germination GerAC-like C-terminal" evidence="8">
    <location>
        <begin position="214"/>
        <end position="381"/>
    </location>
</feature>
<feature type="domain" description="Spore germination protein N-terminal" evidence="9">
    <location>
        <begin position="22"/>
        <end position="193"/>
    </location>
</feature>
<evidence type="ECO:0000313" key="10">
    <source>
        <dbReference type="EMBL" id="SHI26331.1"/>
    </source>
</evidence>
<evidence type="ECO:0000256" key="3">
    <source>
        <dbReference type="ARBA" id="ARBA00022544"/>
    </source>
</evidence>
<accession>A0A1M5ZQ62</accession>
<dbReference type="InterPro" id="IPR057336">
    <property type="entry name" value="GerAC_N"/>
</dbReference>
<dbReference type="NCBIfam" id="TIGR02887">
    <property type="entry name" value="spore_ger_x_C"/>
    <property type="match status" value="1"/>
</dbReference>
<name>A0A1M5ZQ62_9CLOT</name>
<dbReference type="InterPro" id="IPR008844">
    <property type="entry name" value="Spore_GerAC-like"/>
</dbReference>
<keyword evidence="7" id="KW-0449">Lipoprotein</keyword>